<reference evidence="3" key="2">
    <citation type="submission" date="2019-09" db="UniProtKB">
        <authorList>
            <consortium name="WormBaseParasite"/>
        </authorList>
    </citation>
    <scope>IDENTIFICATION</scope>
</reference>
<proteinExistence type="predicted"/>
<reference evidence="1 2" key="1">
    <citation type="submission" date="2018-11" db="EMBL/GenBank/DDBJ databases">
        <authorList>
            <consortium name="Pathogen Informatics"/>
        </authorList>
    </citation>
    <scope>NUCLEOTIDE SEQUENCE [LARGE SCALE GENOMIC DNA]</scope>
</reference>
<dbReference type="EMBL" id="UZAH01002342">
    <property type="protein sequence ID" value="VDO21774.1"/>
    <property type="molecule type" value="Genomic_DNA"/>
</dbReference>
<dbReference type="Proteomes" id="UP000050761">
    <property type="component" value="Unassembled WGS sequence"/>
</dbReference>
<organism evidence="2 3">
    <name type="scientific">Heligmosomoides polygyrus</name>
    <name type="common">Parasitic roundworm</name>
    <dbReference type="NCBI Taxonomy" id="6339"/>
    <lineage>
        <taxon>Eukaryota</taxon>
        <taxon>Metazoa</taxon>
        <taxon>Ecdysozoa</taxon>
        <taxon>Nematoda</taxon>
        <taxon>Chromadorea</taxon>
        <taxon>Rhabditida</taxon>
        <taxon>Rhabditina</taxon>
        <taxon>Rhabditomorpha</taxon>
        <taxon>Strongyloidea</taxon>
        <taxon>Heligmosomidae</taxon>
        <taxon>Heligmosomoides</taxon>
    </lineage>
</organism>
<evidence type="ECO:0000313" key="1">
    <source>
        <dbReference type="EMBL" id="VDO21774.1"/>
    </source>
</evidence>
<protein>
    <submittedName>
        <fullName evidence="1 3">Uncharacterized protein</fullName>
    </submittedName>
</protein>
<evidence type="ECO:0000313" key="2">
    <source>
        <dbReference type="Proteomes" id="UP000050761"/>
    </source>
</evidence>
<dbReference type="AlphaFoldDB" id="A0A183F6S4"/>
<name>A0A183F6S4_HELPZ</name>
<accession>A0A183F6S4</accession>
<evidence type="ECO:0000313" key="3">
    <source>
        <dbReference type="WBParaSite" id="HPBE_0000186601-mRNA-1"/>
    </source>
</evidence>
<gene>
    <name evidence="1" type="ORF">HPBE_LOCUS1867</name>
</gene>
<accession>A0A3P7UCL0</accession>
<sequence>MFMKNGQISDAPFSLNGTSISECSNYVYLGREVEMADDLAQELVRTKRAAWRAFKSVEEVVVKKSKNVRLRAHLFSSTLLPALTRY</sequence>
<keyword evidence="2" id="KW-1185">Reference proteome</keyword>
<dbReference type="WBParaSite" id="HPBE_0000186601-mRNA-1">
    <property type="protein sequence ID" value="HPBE_0000186601-mRNA-1"/>
    <property type="gene ID" value="HPBE_0000186601"/>
</dbReference>
<dbReference type="OrthoDB" id="5824068at2759"/>